<evidence type="ECO:0000313" key="17">
    <source>
        <dbReference type="EMBL" id="GGH93728.1"/>
    </source>
</evidence>
<dbReference type="Pfam" id="PF07670">
    <property type="entry name" value="Gate"/>
    <property type="match status" value="2"/>
</dbReference>
<dbReference type="AlphaFoldDB" id="A0A8J3EQ34"/>
<name>A0A8J3EQ34_9PROT</name>
<dbReference type="InterPro" id="IPR006073">
    <property type="entry name" value="GTP-bd"/>
</dbReference>
<dbReference type="PROSITE" id="PS51711">
    <property type="entry name" value="G_FEOB"/>
    <property type="match status" value="1"/>
</dbReference>
<evidence type="ECO:0000256" key="14">
    <source>
        <dbReference type="PIRSR" id="PIRSR603373-2"/>
    </source>
</evidence>
<dbReference type="Proteomes" id="UP000621856">
    <property type="component" value="Unassembled WGS sequence"/>
</dbReference>
<feature type="binding site" evidence="13">
    <location>
        <begin position="79"/>
        <end position="82"/>
    </location>
    <ligand>
        <name>GTP</name>
        <dbReference type="ChEBI" id="CHEBI:37565"/>
        <label>1</label>
    </ligand>
</feature>
<keyword evidence="9" id="KW-0406">Ion transport</keyword>
<feature type="binding site" evidence="14">
    <location>
        <position position="44"/>
    </location>
    <ligand>
        <name>Mg(2+)</name>
        <dbReference type="ChEBI" id="CHEBI:18420"/>
        <label>2</label>
    </ligand>
</feature>
<feature type="transmembrane region" description="Helical" evidence="15">
    <location>
        <begin position="605"/>
        <end position="625"/>
    </location>
</feature>
<feature type="binding site" evidence="14">
    <location>
        <position position="43"/>
    </location>
    <ligand>
        <name>Mg(2+)</name>
        <dbReference type="ChEBI" id="CHEBI:18420"/>
        <label>2</label>
    </ligand>
</feature>
<keyword evidence="2 15" id="KW-0813">Transport</keyword>
<dbReference type="Gene3D" id="3.40.50.300">
    <property type="entry name" value="P-loop containing nucleotide triphosphate hydrolases"/>
    <property type="match status" value="1"/>
</dbReference>
<evidence type="ECO:0000256" key="7">
    <source>
        <dbReference type="ARBA" id="ARBA00022989"/>
    </source>
</evidence>
<feature type="transmembrane region" description="Helical" evidence="15">
    <location>
        <begin position="238"/>
        <end position="261"/>
    </location>
</feature>
<dbReference type="PRINTS" id="PR00326">
    <property type="entry name" value="GTP1OBG"/>
</dbReference>
<keyword evidence="8 15" id="KW-0408">Iron</keyword>
<dbReference type="PANTHER" id="PTHR43185">
    <property type="entry name" value="FERROUS IRON TRANSPORT PROTEIN B"/>
    <property type="match status" value="1"/>
</dbReference>
<feature type="transmembrane region" description="Helical" evidence="15">
    <location>
        <begin position="475"/>
        <end position="494"/>
    </location>
</feature>
<feature type="transmembrane region" description="Helical" evidence="15">
    <location>
        <begin position="382"/>
        <end position="404"/>
    </location>
</feature>
<dbReference type="GO" id="GO:0015093">
    <property type="term" value="F:ferrous iron transmembrane transporter activity"/>
    <property type="evidence" value="ECO:0007669"/>
    <property type="project" value="UniProtKB-UniRule"/>
</dbReference>
<keyword evidence="11 15" id="KW-0472">Membrane</keyword>
<evidence type="ECO:0000256" key="15">
    <source>
        <dbReference type="RuleBase" id="RU362098"/>
    </source>
</evidence>
<protein>
    <recommendedName>
        <fullName evidence="12 15">Ferrous iron transport protein B</fullName>
    </recommendedName>
</protein>
<feature type="transmembrane region" description="Helical" evidence="15">
    <location>
        <begin position="298"/>
        <end position="322"/>
    </location>
</feature>
<dbReference type="RefSeq" id="WP_205967352.1">
    <property type="nucleotide sequence ID" value="NZ_BMGZ01000001.1"/>
</dbReference>
<comment type="caution">
    <text evidence="15">Lacks conserved residue(s) required for the propagation of feature annotation.</text>
</comment>
<dbReference type="Pfam" id="PF07664">
    <property type="entry name" value="FeoB_C"/>
    <property type="match status" value="1"/>
</dbReference>
<proteinExistence type="inferred from homology"/>
<evidence type="ECO:0000256" key="3">
    <source>
        <dbReference type="ARBA" id="ARBA00022475"/>
    </source>
</evidence>
<feature type="domain" description="FeoB-type G" evidence="16">
    <location>
        <begin position="25"/>
        <end position="193"/>
    </location>
</feature>
<dbReference type="GO" id="GO:0005525">
    <property type="term" value="F:GTP binding"/>
    <property type="evidence" value="ECO:0007669"/>
    <property type="project" value="UniProtKB-KW"/>
</dbReference>
<evidence type="ECO:0000256" key="5">
    <source>
        <dbReference type="ARBA" id="ARBA00022692"/>
    </source>
</evidence>
<keyword evidence="7 15" id="KW-1133">Transmembrane helix</keyword>
<evidence type="ECO:0000256" key="2">
    <source>
        <dbReference type="ARBA" id="ARBA00022448"/>
    </source>
</evidence>
<sequence>MTVLEDIVTDENTSGQMDVPEKTGPRTIALVGAPNAGKSTLFNGLTGGNAKVANYPGVTVETRVGLFETPAGSQFNLIDLPGIYGLSARSVDARVALSVIQGQTEAFNTPDLMFVVIDAAQLRTHLQTVLQMQSLGKPMIVVLNMMDLATRDGLEIDAAKLEEKLGVPVVAATSTRKAGRADLLKRLDEVMASETTLQESAAEEPDLRHVQTTARQLASEVILHEPGLNKLTRTLDNILLHPVAGTFLLAAILFFVFQAVFSWSTVPMDMIDGSIGALSGWLAGVLPDNWIQSLLVDGIIAGVGSVVIFLPQIIILFLFILLMEMTGYMARAAFLMDELMLKVGLNGRAFIPLLSSFACAIPGMMAARVLESERDRLTTILIAPLMTCSARLPVYTLLIAAFIPPTAVGGLFNLQGIVMFALYLIGILSAILVAFVLRKTLTKGETQPLIMELPTYKMPDPWELLLGLWQRAKIFLRRAGTIIFAVSIVLWVLISYPGDTLRTSFAGMIGRVIEPIFAPIGFNLEMVIALVPGMAAREVAVGALGTVYAVADAEENTQGLAEALQSAWSLPTALAFLAWYIFAPQCISTIAVARRETNSRGWTALMVIYLFALAYISAGLTYWGARSLGL</sequence>
<feature type="transmembrane region" description="Helical" evidence="15">
    <location>
        <begin position="416"/>
        <end position="437"/>
    </location>
</feature>
<keyword evidence="14" id="KW-0479">Metal-binding</keyword>
<dbReference type="NCBIfam" id="TIGR00437">
    <property type="entry name" value="feoB"/>
    <property type="match status" value="1"/>
</dbReference>
<evidence type="ECO:0000256" key="6">
    <source>
        <dbReference type="ARBA" id="ARBA00022741"/>
    </source>
</evidence>
<dbReference type="CDD" id="cd01879">
    <property type="entry name" value="FeoB"/>
    <property type="match status" value="1"/>
</dbReference>
<reference evidence="17" key="1">
    <citation type="journal article" date="2014" name="Int. J. Syst. Evol. Microbiol.">
        <title>Complete genome sequence of Corynebacterium casei LMG S-19264T (=DSM 44701T), isolated from a smear-ripened cheese.</title>
        <authorList>
            <consortium name="US DOE Joint Genome Institute (JGI-PGF)"/>
            <person name="Walter F."/>
            <person name="Albersmeier A."/>
            <person name="Kalinowski J."/>
            <person name="Ruckert C."/>
        </authorList>
    </citation>
    <scope>NUCLEOTIDE SEQUENCE</scope>
    <source>
        <strain evidence="17">CGMCC 1.14984</strain>
    </source>
</reference>
<dbReference type="NCBIfam" id="TIGR00231">
    <property type="entry name" value="small_GTP"/>
    <property type="match status" value="1"/>
</dbReference>
<dbReference type="GO" id="GO:0046872">
    <property type="term" value="F:metal ion binding"/>
    <property type="evidence" value="ECO:0007669"/>
    <property type="project" value="UniProtKB-KW"/>
</dbReference>
<keyword evidence="5 15" id="KW-0812">Transmembrane</keyword>
<organism evidence="17 18">
    <name type="scientific">Aquisalinus luteolus</name>
    <dbReference type="NCBI Taxonomy" id="1566827"/>
    <lineage>
        <taxon>Bacteria</taxon>
        <taxon>Pseudomonadati</taxon>
        <taxon>Pseudomonadota</taxon>
        <taxon>Alphaproteobacteria</taxon>
        <taxon>Parvularculales</taxon>
        <taxon>Parvularculaceae</taxon>
        <taxon>Aquisalinus</taxon>
    </lineage>
</organism>
<comment type="caution">
    <text evidence="17">The sequence shown here is derived from an EMBL/GenBank/DDBJ whole genome shotgun (WGS) entry which is preliminary data.</text>
</comment>
<comment type="function">
    <text evidence="15">Probable transporter of a GTP-driven Fe(2+) uptake system.</text>
</comment>
<feature type="binding site" evidence="13">
    <location>
        <begin position="32"/>
        <end position="39"/>
    </location>
    <ligand>
        <name>GTP</name>
        <dbReference type="ChEBI" id="CHEBI:37565"/>
        <label>1</label>
    </ligand>
</feature>
<keyword evidence="10 13" id="KW-0342">GTP-binding</keyword>
<dbReference type="PANTHER" id="PTHR43185:SF1">
    <property type="entry name" value="FE(2+) TRANSPORTER FEOB"/>
    <property type="match status" value="1"/>
</dbReference>
<dbReference type="InterPro" id="IPR050860">
    <property type="entry name" value="FeoB_GTPase"/>
</dbReference>
<keyword evidence="4 15" id="KW-0410">Iron transport</keyword>
<gene>
    <name evidence="17" type="ORF">GCM10011355_06250</name>
</gene>
<evidence type="ECO:0000256" key="8">
    <source>
        <dbReference type="ARBA" id="ARBA00023004"/>
    </source>
</evidence>
<dbReference type="InterPro" id="IPR005225">
    <property type="entry name" value="Small_GTP-bd"/>
</dbReference>
<reference evidence="17" key="2">
    <citation type="submission" date="2020-09" db="EMBL/GenBank/DDBJ databases">
        <authorList>
            <person name="Sun Q."/>
            <person name="Zhou Y."/>
        </authorList>
    </citation>
    <scope>NUCLEOTIDE SEQUENCE</scope>
    <source>
        <strain evidence="17">CGMCC 1.14984</strain>
    </source>
</reference>
<evidence type="ECO:0000256" key="1">
    <source>
        <dbReference type="ARBA" id="ARBA00004651"/>
    </source>
</evidence>
<dbReference type="InterPro" id="IPR003373">
    <property type="entry name" value="Fe2_transport_prot-B"/>
</dbReference>
<keyword evidence="6 13" id="KW-0547">Nucleotide-binding</keyword>
<dbReference type="InterPro" id="IPR030389">
    <property type="entry name" value="G_FEOB_dom"/>
</dbReference>
<evidence type="ECO:0000256" key="11">
    <source>
        <dbReference type="ARBA" id="ARBA00023136"/>
    </source>
</evidence>
<dbReference type="SUPFAM" id="SSF52540">
    <property type="entry name" value="P-loop containing nucleoside triphosphate hydrolases"/>
    <property type="match status" value="1"/>
</dbReference>
<feature type="transmembrane region" description="Helical" evidence="15">
    <location>
        <begin position="573"/>
        <end position="593"/>
    </location>
</feature>
<feature type="binding site" evidence="14">
    <location>
        <position position="46"/>
    </location>
    <ligand>
        <name>Mg(2+)</name>
        <dbReference type="ChEBI" id="CHEBI:18420"/>
        <label>2</label>
    </ligand>
</feature>
<evidence type="ECO:0000256" key="10">
    <source>
        <dbReference type="ARBA" id="ARBA00023134"/>
    </source>
</evidence>
<feature type="binding site" evidence="14">
    <location>
        <position position="47"/>
    </location>
    <ligand>
        <name>Mg(2+)</name>
        <dbReference type="ChEBI" id="CHEBI:18420"/>
        <label>2</label>
    </ligand>
</feature>
<dbReference type="Pfam" id="PF02421">
    <property type="entry name" value="FeoB_N"/>
    <property type="match status" value="1"/>
</dbReference>
<dbReference type="GO" id="GO:0005886">
    <property type="term" value="C:plasma membrane"/>
    <property type="evidence" value="ECO:0007669"/>
    <property type="project" value="UniProtKB-SubCell"/>
</dbReference>
<evidence type="ECO:0000259" key="16">
    <source>
        <dbReference type="PROSITE" id="PS51711"/>
    </source>
</evidence>
<comment type="subcellular location">
    <subcellularLocation>
        <location evidence="15">Cell inner membrane</location>
        <topology evidence="15">Multi-pass membrane protein</topology>
    </subcellularLocation>
    <subcellularLocation>
        <location evidence="1">Cell membrane</location>
        <topology evidence="1">Multi-pass membrane protein</topology>
    </subcellularLocation>
</comment>
<feature type="binding site" evidence="13">
    <location>
        <begin position="57"/>
        <end position="61"/>
    </location>
    <ligand>
        <name>GTP</name>
        <dbReference type="ChEBI" id="CHEBI:37565"/>
        <label>1</label>
    </ligand>
</feature>
<keyword evidence="14" id="KW-0460">Magnesium</keyword>
<evidence type="ECO:0000256" key="4">
    <source>
        <dbReference type="ARBA" id="ARBA00022496"/>
    </source>
</evidence>
<evidence type="ECO:0000256" key="9">
    <source>
        <dbReference type="ARBA" id="ARBA00023065"/>
    </source>
</evidence>
<keyword evidence="3" id="KW-1003">Cell membrane</keyword>
<dbReference type="EMBL" id="BMGZ01000001">
    <property type="protein sequence ID" value="GGH93728.1"/>
    <property type="molecule type" value="Genomic_DNA"/>
</dbReference>
<evidence type="ECO:0000256" key="12">
    <source>
        <dbReference type="NCBIfam" id="TIGR00437"/>
    </source>
</evidence>
<dbReference type="InterPro" id="IPR011642">
    <property type="entry name" value="Gate_dom"/>
</dbReference>
<evidence type="ECO:0000256" key="13">
    <source>
        <dbReference type="PIRSR" id="PIRSR603373-1"/>
    </source>
</evidence>
<comment type="similarity">
    <text evidence="15">Belongs to the TRAFAC class TrmE-Era-EngA-EngB-Septin-like GTPase superfamily. FeoB GTPase (TC 9.A.8) family.</text>
</comment>
<dbReference type="InterPro" id="IPR011640">
    <property type="entry name" value="Fe2_transport_prot_B_C"/>
</dbReference>
<dbReference type="InterPro" id="IPR027417">
    <property type="entry name" value="P-loop_NTPase"/>
</dbReference>
<evidence type="ECO:0000313" key="18">
    <source>
        <dbReference type="Proteomes" id="UP000621856"/>
    </source>
</evidence>
<accession>A0A8J3EQ34</accession>
<feature type="binding site" evidence="13">
    <location>
        <begin position="144"/>
        <end position="147"/>
    </location>
    <ligand>
        <name>GTP</name>
        <dbReference type="ChEBI" id="CHEBI:37565"/>
        <label>1</label>
    </ligand>
</feature>